<dbReference type="InterPro" id="IPR006076">
    <property type="entry name" value="FAD-dep_OxRdtase"/>
</dbReference>
<dbReference type="Gene3D" id="3.50.50.60">
    <property type="entry name" value="FAD/NAD(P)-binding domain"/>
    <property type="match status" value="1"/>
</dbReference>
<protein>
    <recommendedName>
        <fullName evidence="2">FAD dependent oxidoreductase domain-containing protein</fullName>
    </recommendedName>
</protein>
<evidence type="ECO:0000259" key="2">
    <source>
        <dbReference type="Pfam" id="PF01266"/>
    </source>
</evidence>
<name>A0A388LJZ8_CHABU</name>
<dbReference type="Gramene" id="GBG82654">
    <property type="protein sequence ID" value="GBG82654"/>
    <property type="gene ID" value="CBR_g35020"/>
</dbReference>
<proteinExistence type="predicted"/>
<keyword evidence="4" id="KW-1185">Reference proteome</keyword>
<evidence type="ECO:0000256" key="1">
    <source>
        <dbReference type="SAM" id="MobiDB-lite"/>
    </source>
</evidence>
<evidence type="ECO:0000313" key="3">
    <source>
        <dbReference type="EMBL" id="GBG82654.1"/>
    </source>
</evidence>
<dbReference type="PANTHER" id="PTHR13847:SF281">
    <property type="entry name" value="FAD DEPENDENT OXIDOREDUCTASE DOMAIN-CONTAINING PROTEIN"/>
    <property type="match status" value="1"/>
</dbReference>
<dbReference type="Pfam" id="PF01266">
    <property type="entry name" value="DAO"/>
    <property type="match status" value="1"/>
</dbReference>
<dbReference type="OrthoDB" id="429143at2759"/>
<evidence type="ECO:0000313" key="4">
    <source>
        <dbReference type="Proteomes" id="UP000265515"/>
    </source>
</evidence>
<dbReference type="Gene3D" id="3.30.9.10">
    <property type="entry name" value="D-Amino Acid Oxidase, subunit A, domain 2"/>
    <property type="match status" value="1"/>
</dbReference>
<gene>
    <name evidence="3" type="ORF">CBR_g35020</name>
</gene>
<dbReference type="SUPFAM" id="SSF51905">
    <property type="entry name" value="FAD/NAD(P)-binding domain"/>
    <property type="match status" value="1"/>
</dbReference>
<dbReference type="PANTHER" id="PTHR13847">
    <property type="entry name" value="SARCOSINE DEHYDROGENASE-RELATED"/>
    <property type="match status" value="1"/>
</dbReference>
<feature type="domain" description="FAD dependent oxidoreductase" evidence="2">
    <location>
        <begin position="181"/>
        <end position="532"/>
    </location>
</feature>
<sequence length="650" mass="70921">MQTQRPRLGEEEMRALEEGRLPEELAAVAESVRASEGQQPADVPPPIKGVAEAGGGMSKEEGRPQRAEPVVKVVSEQAPTGGGGEEEEEEQQETGSSAEEEVSEEEEVWERETSPTPILDAAAGRPSALTPASAAAEAGGSVLSGPVPLVGESLPGLRHTVWDQQNLVVRYPPLKENVTADVCVVGAGINGLSVAYYLQRYGKKVVLLESRVRGAGQTGRTTAHLMVWNDDYYSVLARTFGRSKAMMVADSHVKAIDFVERVIDEERIKCDFRRVDGFLFPADDKVSSMQKLRKEYEACQALGLKNTEIVDLGQQPEVGQIGTCLKFPGCADFHPLRYLDGLAEAFVAHGGRLYEKSRVWKQKGNAVTTSDGFTVAAKAVVLATNSPINHNVAIHARQTAYRTYAIGLEVPKGSVRRAQFWDTAQPYHYVRLQTKGDTDVLIVGGEDHSTGIKPKQMKDAWVDLEIWARKRWVVAGDVLYKWTGQVYEPADYLGLYGPDPLNPFSTEGTFISTGNSGQGMTGGTISAMVIGDRILGRVNPWVELYNPKRAIPVGKPWASVGEEAKHTVDGYLDLVPMMGTDFMSIEDVPRGCGAVIQDHLMKVAAYRDDKGMLHRFSAVVGLSQSVTVRARGVELCVQLLLACYEAMTWC</sequence>
<feature type="compositionally biased region" description="Acidic residues" evidence="1">
    <location>
        <begin position="84"/>
        <end position="109"/>
    </location>
</feature>
<dbReference type="AlphaFoldDB" id="A0A388LJZ8"/>
<dbReference type="STRING" id="69332.A0A388LJZ8"/>
<comment type="caution">
    <text evidence="3">The sequence shown here is derived from an EMBL/GenBank/DDBJ whole genome shotgun (WGS) entry which is preliminary data.</text>
</comment>
<dbReference type="EMBL" id="BFEA01000413">
    <property type="protein sequence ID" value="GBG82654.1"/>
    <property type="molecule type" value="Genomic_DNA"/>
</dbReference>
<dbReference type="GO" id="GO:0005737">
    <property type="term" value="C:cytoplasm"/>
    <property type="evidence" value="ECO:0007669"/>
    <property type="project" value="TreeGrafter"/>
</dbReference>
<reference evidence="3 4" key="1">
    <citation type="journal article" date="2018" name="Cell">
        <title>The Chara Genome: Secondary Complexity and Implications for Plant Terrestrialization.</title>
        <authorList>
            <person name="Nishiyama T."/>
            <person name="Sakayama H."/>
            <person name="Vries J.D."/>
            <person name="Buschmann H."/>
            <person name="Saint-Marcoux D."/>
            <person name="Ullrich K.K."/>
            <person name="Haas F.B."/>
            <person name="Vanderstraeten L."/>
            <person name="Becker D."/>
            <person name="Lang D."/>
            <person name="Vosolsobe S."/>
            <person name="Rombauts S."/>
            <person name="Wilhelmsson P.K.I."/>
            <person name="Janitza P."/>
            <person name="Kern R."/>
            <person name="Heyl A."/>
            <person name="Rumpler F."/>
            <person name="Villalobos L.I.A.C."/>
            <person name="Clay J.M."/>
            <person name="Skokan R."/>
            <person name="Toyoda A."/>
            <person name="Suzuki Y."/>
            <person name="Kagoshima H."/>
            <person name="Schijlen E."/>
            <person name="Tajeshwar N."/>
            <person name="Catarino B."/>
            <person name="Hetherington A.J."/>
            <person name="Saltykova A."/>
            <person name="Bonnot C."/>
            <person name="Breuninger H."/>
            <person name="Symeonidi A."/>
            <person name="Radhakrishnan G.V."/>
            <person name="Van Nieuwerburgh F."/>
            <person name="Deforce D."/>
            <person name="Chang C."/>
            <person name="Karol K.G."/>
            <person name="Hedrich R."/>
            <person name="Ulvskov P."/>
            <person name="Glockner G."/>
            <person name="Delwiche C.F."/>
            <person name="Petrasek J."/>
            <person name="Van de Peer Y."/>
            <person name="Friml J."/>
            <person name="Beilby M."/>
            <person name="Dolan L."/>
            <person name="Kohara Y."/>
            <person name="Sugano S."/>
            <person name="Fujiyama A."/>
            <person name="Delaux P.-M."/>
            <person name="Quint M."/>
            <person name="TheiBen G."/>
            <person name="Hagemann M."/>
            <person name="Harholt J."/>
            <person name="Dunand C."/>
            <person name="Zachgo S."/>
            <person name="Langdale J."/>
            <person name="Maumus F."/>
            <person name="Straeten D.V.D."/>
            <person name="Gould S.B."/>
            <person name="Rensing S.A."/>
        </authorList>
    </citation>
    <scope>NUCLEOTIDE SEQUENCE [LARGE SCALE GENOMIC DNA]</scope>
    <source>
        <strain evidence="3 4">S276</strain>
    </source>
</reference>
<feature type="region of interest" description="Disordered" evidence="1">
    <location>
        <begin position="1"/>
        <end position="133"/>
    </location>
</feature>
<dbReference type="Proteomes" id="UP000265515">
    <property type="component" value="Unassembled WGS sequence"/>
</dbReference>
<dbReference type="OMA" id="WDCPVHG"/>
<accession>A0A388LJZ8</accession>
<organism evidence="3 4">
    <name type="scientific">Chara braunii</name>
    <name type="common">Braun's stonewort</name>
    <dbReference type="NCBI Taxonomy" id="69332"/>
    <lineage>
        <taxon>Eukaryota</taxon>
        <taxon>Viridiplantae</taxon>
        <taxon>Streptophyta</taxon>
        <taxon>Charophyceae</taxon>
        <taxon>Charales</taxon>
        <taxon>Characeae</taxon>
        <taxon>Chara</taxon>
    </lineage>
</organism>
<feature type="compositionally biased region" description="Basic and acidic residues" evidence="1">
    <location>
        <begin position="7"/>
        <end position="23"/>
    </location>
</feature>
<dbReference type="InterPro" id="IPR036188">
    <property type="entry name" value="FAD/NAD-bd_sf"/>
</dbReference>